<evidence type="ECO:0000313" key="1">
    <source>
        <dbReference type="EMBL" id="KAI2382533.1"/>
    </source>
</evidence>
<comment type="caution">
    <text evidence="1">The sequence shown here is derived from an EMBL/GenBank/DDBJ whole genome shotgun (WGS) entry which is preliminary data.</text>
</comment>
<dbReference type="EMBL" id="JALBCA010000119">
    <property type="protein sequence ID" value="KAI2382533.1"/>
    <property type="molecule type" value="Genomic_DNA"/>
</dbReference>
<protein>
    <submittedName>
        <fullName evidence="1">Uncharacterized protein</fullName>
    </submittedName>
</protein>
<name>A0ACB8UPH4_9EURO</name>
<organism evidence="1">
    <name type="scientific">Ophidiomyces ophidiicola</name>
    <dbReference type="NCBI Taxonomy" id="1387563"/>
    <lineage>
        <taxon>Eukaryota</taxon>
        <taxon>Fungi</taxon>
        <taxon>Dikarya</taxon>
        <taxon>Ascomycota</taxon>
        <taxon>Pezizomycotina</taxon>
        <taxon>Eurotiomycetes</taxon>
        <taxon>Eurotiomycetidae</taxon>
        <taxon>Onygenales</taxon>
        <taxon>Onygenaceae</taxon>
        <taxon>Ophidiomyces</taxon>
    </lineage>
</organism>
<accession>A0ACB8UPH4</accession>
<gene>
    <name evidence="1" type="ORF">LOY88_005946</name>
</gene>
<sequence length="396" mass="43540">METDRVLRIPRADSPDEAILIKVSKSGSLELDLSFVATEGDNPYVGSLKTTHINKLRAKAYRGSDDEWHGILSYVFNQDENAIKSKDWTTGLEAVASVKSVDDDDSDDEGAHEILITIRKRIDSITQRLGSITLQQDDDQAIQLFDWAGIAVIRGNALTQEISSLRTKYQDAERTINQLSTQLEELIQAKKDHDEQLIAKFALLLNEKKLKIRNQQRLLATAKLDPVKVAELEKAVAAKKSRNPTASRKSKRKEVPSDSESEDAFDPMDVDAKGKEKVKEAGDNAEDQETATESDRGSTPEPLEDAETASEEEEPAGARVEEPAQLPSRGKGRSAGLSGDKIEKGPSRPAAPKPPSSPPPRRELPFARRGSASKPVPATENKPDENDVETESDDEL</sequence>
<reference evidence="1" key="1">
    <citation type="journal article" date="2022" name="bioRxiv">
        <title>Population genetic analysis of Ophidiomyces ophidiicola, the causative agent of snake fungal disease, indicates recent introductions to the USA.</title>
        <authorList>
            <person name="Ladner J.T."/>
            <person name="Palmer J.M."/>
            <person name="Ettinger C.L."/>
            <person name="Stajich J.E."/>
            <person name="Farrell T.M."/>
            <person name="Glorioso B.M."/>
            <person name="Lawson B."/>
            <person name="Price S.J."/>
            <person name="Stengle A.G."/>
            <person name="Grear D.A."/>
            <person name="Lorch J.M."/>
        </authorList>
    </citation>
    <scope>NUCLEOTIDE SEQUENCE</scope>
    <source>
        <strain evidence="1">NWHC 24266-5</strain>
    </source>
</reference>
<proteinExistence type="predicted"/>